<gene>
    <name evidence="2" type="ORF">WMY93_013766</name>
</gene>
<dbReference type="InterPro" id="IPR007914">
    <property type="entry name" value="UPF0193"/>
</dbReference>
<proteinExistence type="predicted"/>
<feature type="region of interest" description="Disordered" evidence="1">
    <location>
        <begin position="51"/>
        <end position="154"/>
    </location>
</feature>
<dbReference type="PANTHER" id="PTHR28348:SF1">
    <property type="entry name" value="UPF0193 PROTEIN EVG1"/>
    <property type="match status" value="1"/>
</dbReference>
<dbReference type="Pfam" id="PF05250">
    <property type="entry name" value="UPF0193"/>
    <property type="match status" value="1"/>
</dbReference>
<feature type="compositionally biased region" description="Pro residues" evidence="1">
    <location>
        <begin position="63"/>
        <end position="76"/>
    </location>
</feature>
<feature type="compositionally biased region" description="Basic and acidic residues" evidence="1">
    <location>
        <begin position="104"/>
        <end position="120"/>
    </location>
</feature>
<feature type="compositionally biased region" description="Basic and acidic residues" evidence="1">
    <location>
        <begin position="128"/>
        <end position="154"/>
    </location>
</feature>
<reference evidence="3" key="1">
    <citation type="submission" date="2024-04" db="EMBL/GenBank/DDBJ databases">
        <title>Salinicola lusitanus LLJ914,a marine bacterium isolated from the Okinawa Trough.</title>
        <authorList>
            <person name="Li J."/>
        </authorList>
    </citation>
    <scope>NUCLEOTIDE SEQUENCE [LARGE SCALE GENOMIC DNA]</scope>
</reference>
<keyword evidence="3" id="KW-1185">Reference proteome</keyword>
<accession>A0AAW0P4H4</accession>
<dbReference type="EMBL" id="JBBPFD010000009">
    <property type="protein sequence ID" value="KAK7913555.1"/>
    <property type="molecule type" value="Genomic_DNA"/>
</dbReference>
<evidence type="ECO:0000313" key="3">
    <source>
        <dbReference type="Proteomes" id="UP001460270"/>
    </source>
</evidence>
<comment type="caution">
    <text evidence="2">The sequence shown here is derived from an EMBL/GenBank/DDBJ whole genome shotgun (WGS) entry which is preliminary data.</text>
</comment>
<dbReference type="PANTHER" id="PTHR28348">
    <property type="entry name" value="UPF0193 PROTEIN EVG1"/>
    <property type="match status" value="1"/>
</dbReference>
<protein>
    <submittedName>
        <fullName evidence="2">Uncharacterized protein</fullName>
    </submittedName>
</protein>
<organism evidence="2 3">
    <name type="scientific">Mugilogobius chulae</name>
    <name type="common">yellowstripe goby</name>
    <dbReference type="NCBI Taxonomy" id="88201"/>
    <lineage>
        <taxon>Eukaryota</taxon>
        <taxon>Metazoa</taxon>
        <taxon>Chordata</taxon>
        <taxon>Craniata</taxon>
        <taxon>Vertebrata</taxon>
        <taxon>Euteleostomi</taxon>
        <taxon>Actinopterygii</taxon>
        <taxon>Neopterygii</taxon>
        <taxon>Teleostei</taxon>
        <taxon>Neoteleostei</taxon>
        <taxon>Acanthomorphata</taxon>
        <taxon>Gobiaria</taxon>
        <taxon>Gobiiformes</taxon>
        <taxon>Gobioidei</taxon>
        <taxon>Gobiidae</taxon>
        <taxon>Gobionellinae</taxon>
        <taxon>Mugilogobius</taxon>
    </lineage>
</organism>
<dbReference type="Proteomes" id="UP001460270">
    <property type="component" value="Unassembled WGS sequence"/>
</dbReference>
<feature type="region of interest" description="Disordered" evidence="1">
    <location>
        <begin position="1"/>
        <end position="25"/>
    </location>
</feature>
<sequence>MDKPKSSGGLWNCARPVSYSRSPKHKSCSNVMLMEESHLANAQKRQIRECLKNGAPLHFASNPQPPPPPILPPQPKPVQSTSRRLPSKPQKRCADQCKAGNSYIREKFRPGPTRDLEKEKRRLQKILELGKDEPKSQKSKAPELRRSSEEKDRIDEILEEIQERRQFLEDMASLGQEQQYVSVINTEISQRIRELELLNKSSSQRSEGGSEK</sequence>
<dbReference type="AlphaFoldDB" id="A0AAW0P4H4"/>
<evidence type="ECO:0000313" key="2">
    <source>
        <dbReference type="EMBL" id="KAK7913555.1"/>
    </source>
</evidence>
<evidence type="ECO:0000256" key="1">
    <source>
        <dbReference type="SAM" id="MobiDB-lite"/>
    </source>
</evidence>
<name>A0AAW0P4H4_9GOBI</name>